<dbReference type="PROSITE" id="PS50006">
    <property type="entry name" value="FHA_DOMAIN"/>
    <property type="match status" value="1"/>
</dbReference>
<reference evidence="3" key="1">
    <citation type="submission" date="2019-12" db="EMBL/GenBank/DDBJ databases">
        <title>High-Quality draft genome sequences of three cyanobacteria isolated from the limestone walls of the Old Cathedral of Coimbra.</title>
        <authorList>
            <person name="Tiago I."/>
            <person name="Soares F."/>
            <person name="Portugal A."/>
        </authorList>
    </citation>
    <scope>NUCLEOTIDE SEQUENCE [LARGE SCALE GENOMIC DNA]</scope>
    <source>
        <strain evidence="3">C</strain>
    </source>
</reference>
<dbReference type="SUPFAM" id="SSF49879">
    <property type="entry name" value="SMAD/FHA domain"/>
    <property type="match status" value="1"/>
</dbReference>
<sequence>MIVCPNCLYQNPDGAANCEACYTVLPDTHSCPNCGAPLQAHARFCGQCGFKLPPATETQVAFAAKASSPPGLEMLEPMPPAPQVVSPELQQAPGDGASYNIPAPSASDYPEDLSENPSTHLQPAYHLLHVQTNTPYELPANLQVIHLGKPNERIPPDIDIAPLPSAEVVSRIHADIYVDEGQFFLEDASSANGTYINGTFLMPGHRHRLRPGDRISLGKGDLVTFLFQLK</sequence>
<evidence type="ECO:0000313" key="3">
    <source>
        <dbReference type="EMBL" id="NCJ05589.1"/>
    </source>
</evidence>
<evidence type="ECO:0000256" key="1">
    <source>
        <dbReference type="SAM" id="MobiDB-lite"/>
    </source>
</evidence>
<dbReference type="SMART" id="SM00240">
    <property type="entry name" value="FHA"/>
    <property type="match status" value="1"/>
</dbReference>
<gene>
    <name evidence="3" type="ORF">GS597_03515</name>
</gene>
<dbReference type="CDD" id="cd00060">
    <property type="entry name" value="FHA"/>
    <property type="match status" value="1"/>
</dbReference>
<evidence type="ECO:0000259" key="2">
    <source>
        <dbReference type="PROSITE" id="PS50006"/>
    </source>
</evidence>
<keyword evidence="4" id="KW-1185">Reference proteome</keyword>
<dbReference type="RefSeq" id="WP_161824070.1">
    <property type="nucleotide sequence ID" value="NZ_WVIC01000005.1"/>
</dbReference>
<proteinExistence type="predicted"/>
<feature type="domain" description="FHA" evidence="2">
    <location>
        <begin position="145"/>
        <end position="201"/>
    </location>
</feature>
<organism evidence="3 4">
    <name type="scientific">Petrachloros mirabilis ULC683</name>
    <dbReference type="NCBI Taxonomy" id="2781853"/>
    <lineage>
        <taxon>Bacteria</taxon>
        <taxon>Bacillati</taxon>
        <taxon>Cyanobacteriota</taxon>
        <taxon>Cyanophyceae</taxon>
        <taxon>Synechococcales</taxon>
        <taxon>Petrachlorosaceae</taxon>
        <taxon>Petrachloros</taxon>
        <taxon>Petrachloros mirabilis</taxon>
    </lineage>
</organism>
<dbReference type="AlphaFoldDB" id="A0A8K2A6U7"/>
<dbReference type="EMBL" id="WVIC01000005">
    <property type="protein sequence ID" value="NCJ05589.1"/>
    <property type="molecule type" value="Genomic_DNA"/>
</dbReference>
<name>A0A8K2A6U7_9CYAN</name>
<dbReference type="Pfam" id="PF00498">
    <property type="entry name" value="FHA"/>
    <property type="match status" value="1"/>
</dbReference>
<comment type="caution">
    <text evidence="3">The sequence shown here is derived from an EMBL/GenBank/DDBJ whole genome shotgun (WGS) entry which is preliminary data.</text>
</comment>
<accession>A0A8K2A6U7</accession>
<dbReference type="InterPro" id="IPR008984">
    <property type="entry name" value="SMAD_FHA_dom_sf"/>
</dbReference>
<dbReference type="Proteomes" id="UP000607397">
    <property type="component" value="Unassembled WGS sequence"/>
</dbReference>
<dbReference type="Pfam" id="PF12773">
    <property type="entry name" value="DZR"/>
    <property type="match status" value="1"/>
</dbReference>
<protein>
    <submittedName>
        <fullName evidence="3">FHA domain-containing protein</fullName>
    </submittedName>
</protein>
<dbReference type="InterPro" id="IPR000253">
    <property type="entry name" value="FHA_dom"/>
</dbReference>
<evidence type="ECO:0000313" key="4">
    <source>
        <dbReference type="Proteomes" id="UP000607397"/>
    </source>
</evidence>
<dbReference type="InterPro" id="IPR025874">
    <property type="entry name" value="DZR"/>
</dbReference>
<feature type="region of interest" description="Disordered" evidence="1">
    <location>
        <begin position="71"/>
        <end position="117"/>
    </location>
</feature>
<dbReference type="Gene3D" id="2.60.200.20">
    <property type="match status" value="1"/>
</dbReference>